<dbReference type="EMBL" id="CADEHS020000657">
    <property type="protein sequence ID" value="CAG9957190.1"/>
    <property type="molecule type" value="Genomic_DNA"/>
</dbReference>
<sequence>MALHTDDARRRYSAARRPRYPLNAVIEKRLGQHRNPLFAAHRRCLPRMPPLGDGHVSTCGQLASLAASDVHPRSQLAVRKSSRAKSYRVRTASVLMCSRGRCDARVLTSRSSELHAKAFSESLHADMAASHTPTASPDTGYNPPAASAGPAPPTLVNRLRSCRCMNALVCDIQSLPITSVTSAATPCGRANASLPN</sequence>
<accession>A0ACA9UUN8</accession>
<feature type="non-terminal residue" evidence="1">
    <location>
        <position position="196"/>
    </location>
</feature>
<protein>
    <submittedName>
        <fullName evidence="1">Uncharacterized protein</fullName>
    </submittedName>
</protein>
<comment type="caution">
    <text evidence="1">The sequence shown here is derived from an EMBL/GenBank/DDBJ whole genome shotgun (WGS) entry which is preliminary data.</text>
</comment>
<proteinExistence type="predicted"/>
<gene>
    <name evidence="1" type="ORF">CRV2_00020024</name>
</gene>
<reference evidence="1" key="2">
    <citation type="submission" date="2021-10" db="EMBL/GenBank/DDBJ databases">
        <authorList>
            <person name="Piombo E."/>
        </authorList>
    </citation>
    <scope>NUCLEOTIDE SEQUENCE</scope>
</reference>
<evidence type="ECO:0000313" key="1">
    <source>
        <dbReference type="EMBL" id="CAG9957190.1"/>
    </source>
</evidence>
<evidence type="ECO:0000313" key="2">
    <source>
        <dbReference type="Proteomes" id="UP000836387"/>
    </source>
</evidence>
<dbReference type="Proteomes" id="UP000836387">
    <property type="component" value="Unassembled WGS sequence"/>
</dbReference>
<keyword evidence="2" id="KW-1185">Reference proteome</keyword>
<reference evidence="1" key="1">
    <citation type="submission" date="2020-04" db="EMBL/GenBank/DDBJ databases">
        <authorList>
            <person name="Broberg M."/>
        </authorList>
    </citation>
    <scope>NUCLEOTIDE SEQUENCE</scope>
</reference>
<organism evidence="1 2">
    <name type="scientific">Clonostachys rosea f. rosea IK726</name>
    <dbReference type="NCBI Taxonomy" id="1349383"/>
    <lineage>
        <taxon>Eukaryota</taxon>
        <taxon>Fungi</taxon>
        <taxon>Dikarya</taxon>
        <taxon>Ascomycota</taxon>
        <taxon>Pezizomycotina</taxon>
        <taxon>Sordariomycetes</taxon>
        <taxon>Hypocreomycetidae</taxon>
        <taxon>Hypocreales</taxon>
        <taxon>Bionectriaceae</taxon>
        <taxon>Clonostachys</taxon>
    </lineage>
</organism>
<name>A0ACA9UUN8_BIOOC</name>